<keyword evidence="2" id="KW-1185">Reference proteome</keyword>
<dbReference type="EMBL" id="ML733717">
    <property type="protein sequence ID" value="KAB8213071.1"/>
    <property type="molecule type" value="Genomic_DNA"/>
</dbReference>
<organism evidence="1 2">
    <name type="scientific">Aspergillus novoparasiticus</name>
    <dbReference type="NCBI Taxonomy" id="986946"/>
    <lineage>
        <taxon>Eukaryota</taxon>
        <taxon>Fungi</taxon>
        <taxon>Dikarya</taxon>
        <taxon>Ascomycota</taxon>
        <taxon>Pezizomycotina</taxon>
        <taxon>Eurotiomycetes</taxon>
        <taxon>Eurotiomycetidae</taxon>
        <taxon>Eurotiales</taxon>
        <taxon>Aspergillaceae</taxon>
        <taxon>Aspergillus</taxon>
        <taxon>Aspergillus subgen. Circumdati</taxon>
    </lineage>
</organism>
<accession>A0A5N6E676</accession>
<proteinExistence type="predicted"/>
<dbReference type="AlphaFoldDB" id="A0A5N6E676"/>
<reference evidence="1 2" key="1">
    <citation type="submission" date="2019-04" db="EMBL/GenBank/DDBJ databases">
        <title>Fungal friends and foes A comparative genomics study of 23 Aspergillus species from section Flavi.</title>
        <authorList>
            <consortium name="DOE Joint Genome Institute"/>
            <person name="Kjaerbolling I."/>
            <person name="Vesth T.C."/>
            <person name="Frisvad J.C."/>
            <person name="Nybo J.L."/>
            <person name="Theobald S."/>
            <person name="Kildgaard S."/>
            <person name="Petersen T.I."/>
            <person name="Kuo A."/>
            <person name="Sato A."/>
            <person name="Lyhne E.K."/>
            <person name="Kogle M.E."/>
            <person name="Wiebenga A."/>
            <person name="Kun R.S."/>
            <person name="Lubbers R.J."/>
            <person name="Makela M.R."/>
            <person name="Barry K."/>
            <person name="Chovatia M."/>
            <person name="Clum A."/>
            <person name="Daum C."/>
            <person name="Haridas S."/>
            <person name="He G."/>
            <person name="LaButti K."/>
            <person name="Lipzen A."/>
            <person name="Mondo S."/>
            <person name="Pangilinan J."/>
            <person name="Riley R."/>
            <person name="Salamov A."/>
            <person name="Simmons B.A."/>
            <person name="Magnuson J.K."/>
            <person name="Henrissat B."/>
            <person name="Mortensen U.H."/>
            <person name="Larsen T.O."/>
            <person name="De vries R.P."/>
            <person name="Grigoriev I.V."/>
            <person name="Machida M."/>
            <person name="Baker S.E."/>
            <person name="Andersen M.R."/>
        </authorList>
    </citation>
    <scope>NUCLEOTIDE SEQUENCE [LARGE SCALE GENOMIC DNA]</scope>
    <source>
        <strain evidence="1 2">CBS 126849</strain>
    </source>
</reference>
<gene>
    <name evidence="1" type="ORF">BDV33DRAFT_230503</name>
</gene>
<sequence length="143" mass="16670">MMDCLASILGAIKHWLGLTRRSVQRDKVRKSRLHWRTDSLMIVQVIIFIGAERGPDDLVITFLRDCFSDRLTWTEFKSLGPPAMAAVVQAKWRCVTLDQIAESIRAGRFDEKELEKLRDEAKEWRRRVSVRKPSDPVSIFERD</sequence>
<dbReference type="Proteomes" id="UP000326799">
    <property type="component" value="Unassembled WGS sequence"/>
</dbReference>
<name>A0A5N6E676_9EURO</name>
<protein>
    <submittedName>
        <fullName evidence="1">Uncharacterized protein</fullName>
    </submittedName>
</protein>
<evidence type="ECO:0000313" key="2">
    <source>
        <dbReference type="Proteomes" id="UP000326799"/>
    </source>
</evidence>
<evidence type="ECO:0000313" key="1">
    <source>
        <dbReference type="EMBL" id="KAB8213071.1"/>
    </source>
</evidence>